<feature type="region of interest" description="Disordered" evidence="1">
    <location>
        <begin position="254"/>
        <end position="312"/>
    </location>
</feature>
<dbReference type="AlphaFoldDB" id="E2AUT5"/>
<organism evidence="3">
    <name type="scientific">Camponotus floridanus</name>
    <name type="common">Florida carpenter ant</name>
    <dbReference type="NCBI Taxonomy" id="104421"/>
    <lineage>
        <taxon>Eukaryota</taxon>
        <taxon>Metazoa</taxon>
        <taxon>Ecdysozoa</taxon>
        <taxon>Arthropoda</taxon>
        <taxon>Hexapoda</taxon>
        <taxon>Insecta</taxon>
        <taxon>Pterygota</taxon>
        <taxon>Neoptera</taxon>
        <taxon>Endopterygota</taxon>
        <taxon>Hymenoptera</taxon>
        <taxon>Apocrita</taxon>
        <taxon>Aculeata</taxon>
        <taxon>Formicoidea</taxon>
        <taxon>Formicidae</taxon>
        <taxon>Formicinae</taxon>
        <taxon>Camponotus</taxon>
    </lineage>
</organism>
<evidence type="ECO:0000313" key="2">
    <source>
        <dbReference type="EMBL" id="EFN62810.1"/>
    </source>
</evidence>
<accession>E2AUT5</accession>
<keyword evidence="3" id="KW-1185">Reference proteome</keyword>
<protein>
    <submittedName>
        <fullName evidence="2">Uncharacterized protein</fullName>
    </submittedName>
</protein>
<dbReference type="EMBL" id="GL442888">
    <property type="protein sequence ID" value="EFN62810.1"/>
    <property type="molecule type" value="Genomic_DNA"/>
</dbReference>
<evidence type="ECO:0000256" key="1">
    <source>
        <dbReference type="SAM" id="MobiDB-lite"/>
    </source>
</evidence>
<dbReference type="InParanoid" id="E2AUT5"/>
<gene>
    <name evidence="2" type="ORF">EAG_09806</name>
</gene>
<feature type="compositionally biased region" description="Polar residues" evidence="1">
    <location>
        <begin position="285"/>
        <end position="301"/>
    </location>
</feature>
<evidence type="ECO:0000313" key="3">
    <source>
        <dbReference type="Proteomes" id="UP000000311"/>
    </source>
</evidence>
<proteinExistence type="predicted"/>
<name>E2AUT5_CAMFO</name>
<feature type="compositionally biased region" description="Basic and acidic residues" evidence="1">
    <location>
        <begin position="258"/>
        <end position="281"/>
    </location>
</feature>
<dbReference type="Proteomes" id="UP000000311">
    <property type="component" value="Unassembled WGS sequence"/>
</dbReference>
<reference evidence="2 3" key="1">
    <citation type="journal article" date="2010" name="Science">
        <title>Genomic comparison of the ants Camponotus floridanus and Harpegnathos saltator.</title>
        <authorList>
            <person name="Bonasio R."/>
            <person name="Zhang G."/>
            <person name="Ye C."/>
            <person name="Mutti N.S."/>
            <person name="Fang X."/>
            <person name="Qin N."/>
            <person name="Donahue G."/>
            <person name="Yang P."/>
            <person name="Li Q."/>
            <person name="Li C."/>
            <person name="Zhang P."/>
            <person name="Huang Z."/>
            <person name="Berger S.L."/>
            <person name="Reinberg D."/>
            <person name="Wang J."/>
            <person name="Liebig J."/>
        </authorList>
    </citation>
    <scope>NUCLEOTIDE SEQUENCE [LARGE SCALE GENOMIC DNA]</scope>
    <source>
        <strain evidence="3">C129</strain>
    </source>
</reference>
<sequence>MFLNNVDDCRRAIPSVEHRKVEGSLEDTSLFLRVHGRPVANEAALLICLMQQESPRSSILFLVRKILDDLCNIIPLKKNLTPTEQDGARETNDDEPLDEYKFRYPVITCTNRAVFPEKAIATRAYMTRQTLTRIVTTGQTLNNQQLIDEDSNIPDCLKQLLFARRNNDAANFQTTSAVLTYKHRSTRLNPRSLSKAGAVPFICLWRSAPCRLDVEDQTPLRANGAAKYIRTLVRRGGTTVSFQTIPSGSAAPACTWDTRSDKGQGKELVREDKHRGSDHVAKQSARLSTSVNHPADSTTNMQRKKLSSSSRRSSFPLFSKPILSRPFDRTRAFILASSPCAQRWNLLDWRLNLERDTTAVRPIKSDRNARASFGRVRRGGTSPFRNWSEDTPATVSNIDSIGKQLLLLCTMSERNSVRIASIDRGSSVI</sequence>